<feature type="region of interest" description="Disordered" evidence="1">
    <location>
        <begin position="1"/>
        <end position="25"/>
    </location>
</feature>
<accession>A0A409XY65</accession>
<comment type="caution">
    <text evidence="2">The sequence shown here is derived from an EMBL/GenBank/DDBJ whole genome shotgun (WGS) entry which is preliminary data.</text>
</comment>
<keyword evidence="3" id="KW-1185">Reference proteome</keyword>
<proteinExistence type="predicted"/>
<dbReference type="AlphaFoldDB" id="A0A409XY65"/>
<name>A0A409XY65_9AGAR</name>
<evidence type="ECO:0000256" key="1">
    <source>
        <dbReference type="SAM" id="MobiDB-lite"/>
    </source>
</evidence>
<evidence type="ECO:0000313" key="2">
    <source>
        <dbReference type="EMBL" id="PPQ95686.1"/>
    </source>
</evidence>
<protein>
    <submittedName>
        <fullName evidence="2">Uncharacterized protein</fullName>
    </submittedName>
</protein>
<dbReference type="Proteomes" id="UP000284706">
    <property type="component" value="Unassembled WGS sequence"/>
</dbReference>
<dbReference type="InParanoid" id="A0A409XY65"/>
<evidence type="ECO:0000313" key="3">
    <source>
        <dbReference type="Proteomes" id="UP000284706"/>
    </source>
</evidence>
<dbReference type="EMBL" id="NHYE01001419">
    <property type="protein sequence ID" value="PPQ95686.1"/>
    <property type="molecule type" value="Genomic_DNA"/>
</dbReference>
<reference evidence="2 3" key="1">
    <citation type="journal article" date="2018" name="Evol. Lett.">
        <title>Horizontal gene cluster transfer increased hallucinogenic mushroom diversity.</title>
        <authorList>
            <person name="Reynolds H.T."/>
            <person name="Vijayakumar V."/>
            <person name="Gluck-Thaler E."/>
            <person name="Korotkin H.B."/>
            <person name="Matheny P.B."/>
            <person name="Slot J.C."/>
        </authorList>
    </citation>
    <scope>NUCLEOTIDE SEQUENCE [LARGE SCALE GENOMIC DNA]</scope>
    <source>
        <strain evidence="2 3">SRW20</strain>
    </source>
</reference>
<organism evidence="2 3">
    <name type="scientific">Gymnopilus dilepis</name>
    <dbReference type="NCBI Taxonomy" id="231916"/>
    <lineage>
        <taxon>Eukaryota</taxon>
        <taxon>Fungi</taxon>
        <taxon>Dikarya</taxon>
        <taxon>Basidiomycota</taxon>
        <taxon>Agaricomycotina</taxon>
        <taxon>Agaricomycetes</taxon>
        <taxon>Agaricomycetidae</taxon>
        <taxon>Agaricales</taxon>
        <taxon>Agaricineae</taxon>
        <taxon>Hymenogastraceae</taxon>
        <taxon>Gymnopilus</taxon>
    </lineage>
</organism>
<sequence>MRNLSDHLRVESDSDEPHRGERLVVAPPLRLKTAGCCPSYARHAATSDHCIPASPTDATHDGGALMMLNRRRWAGSPVDARDDVEDERRQHCQFKDAREGRLAWKGRRRAAREDAMRGGTKP</sequence>
<feature type="compositionally biased region" description="Basic and acidic residues" evidence="1">
    <location>
        <begin position="1"/>
        <end position="22"/>
    </location>
</feature>
<gene>
    <name evidence="2" type="ORF">CVT26_008337</name>
</gene>